<accession>A0A6A6DTS7</accession>
<dbReference type="GO" id="GO:0003676">
    <property type="term" value="F:nucleic acid binding"/>
    <property type="evidence" value="ECO:0007669"/>
    <property type="project" value="InterPro"/>
</dbReference>
<evidence type="ECO:0000313" key="2">
    <source>
        <dbReference type="EMBL" id="KAF2183061.1"/>
    </source>
</evidence>
<dbReference type="Gene3D" id="3.30.420.10">
    <property type="entry name" value="Ribonuclease H-like superfamily/Ribonuclease H"/>
    <property type="match status" value="1"/>
</dbReference>
<organism evidence="2 3">
    <name type="scientific">Zopfia rhizophila CBS 207.26</name>
    <dbReference type="NCBI Taxonomy" id="1314779"/>
    <lineage>
        <taxon>Eukaryota</taxon>
        <taxon>Fungi</taxon>
        <taxon>Dikarya</taxon>
        <taxon>Ascomycota</taxon>
        <taxon>Pezizomycotina</taxon>
        <taxon>Dothideomycetes</taxon>
        <taxon>Dothideomycetes incertae sedis</taxon>
        <taxon>Zopfiaceae</taxon>
        <taxon>Zopfia</taxon>
    </lineage>
</organism>
<dbReference type="AlphaFoldDB" id="A0A6A6DTS7"/>
<protein>
    <submittedName>
        <fullName evidence="2">Transposable element Tcb2 transposase</fullName>
    </submittedName>
</protein>
<dbReference type="Proteomes" id="UP000800200">
    <property type="component" value="Unassembled WGS sequence"/>
</dbReference>
<evidence type="ECO:0000259" key="1">
    <source>
        <dbReference type="Pfam" id="PF13358"/>
    </source>
</evidence>
<name>A0A6A6DTS7_9PEZI</name>
<dbReference type="InterPro" id="IPR038717">
    <property type="entry name" value="Tc1-like_DDE_dom"/>
</dbReference>
<proteinExistence type="predicted"/>
<dbReference type="Pfam" id="PF13358">
    <property type="entry name" value="DDE_3"/>
    <property type="match status" value="1"/>
</dbReference>
<dbReference type="OrthoDB" id="4737581at2759"/>
<reference evidence="2" key="1">
    <citation type="journal article" date="2020" name="Stud. Mycol.">
        <title>101 Dothideomycetes genomes: a test case for predicting lifestyles and emergence of pathogens.</title>
        <authorList>
            <person name="Haridas S."/>
            <person name="Albert R."/>
            <person name="Binder M."/>
            <person name="Bloem J."/>
            <person name="Labutti K."/>
            <person name="Salamov A."/>
            <person name="Andreopoulos B."/>
            <person name="Baker S."/>
            <person name="Barry K."/>
            <person name="Bills G."/>
            <person name="Bluhm B."/>
            <person name="Cannon C."/>
            <person name="Castanera R."/>
            <person name="Culley D."/>
            <person name="Daum C."/>
            <person name="Ezra D."/>
            <person name="Gonzalez J."/>
            <person name="Henrissat B."/>
            <person name="Kuo A."/>
            <person name="Liang C."/>
            <person name="Lipzen A."/>
            <person name="Lutzoni F."/>
            <person name="Magnuson J."/>
            <person name="Mondo S."/>
            <person name="Nolan M."/>
            <person name="Ohm R."/>
            <person name="Pangilinan J."/>
            <person name="Park H.-J."/>
            <person name="Ramirez L."/>
            <person name="Alfaro M."/>
            <person name="Sun H."/>
            <person name="Tritt A."/>
            <person name="Yoshinaga Y."/>
            <person name="Zwiers L.-H."/>
            <person name="Turgeon B."/>
            <person name="Goodwin S."/>
            <person name="Spatafora J."/>
            <person name="Crous P."/>
            <person name="Grigoriev I."/>
        </authorList>
    </citation>
    <scope>NUCLEOTIDE SEQUENCE</scope>
    <source>
        <strain evidence="2">CBS 207.26</strain>
    </source>
</reference>
<keyword evidence="3" id="KW-1185">Reference proteome</keyword>
<dbReference type="EMBL" id="ML994644">
    <property type="protein sequence ID" value="KAF2183061.1"/>
    <property type="molecule type" value="Genomic_DNA"/>
</dbReference>
<gene>
    <name evidence="2" type="ORF">K469DRAFT_584431</name>
</gene>
<dbReference type="InterPro" id="IPR036397">
    <property type="entry name" value="RNaseH_sf"/>
</dbReference>
<evidence type="ECO:0000313" key="3">
    <source>
        <dbReference type="Proteomes" id="UP000800200"/>
    </source>
</evidence>
<feature type="domain" description="Tc1-like transposase DDE" evidence="1">
    <location>
        <begin position="3"/>
        <end position="49"/>
    </location>
</feature>
<sequence>MPILMEDNVSIHTAKLTKGYHTYYGVEYMEWPSRSPDLNPIENVWRLLKA</sequence>